<proteinExistence type="predicted"/>
<accession>A0A1W6K2Q4</accession>
<gene>
    <name evidence="1" type="ORF">B6F84_12620</name>
</gene>
<evidence type="ECO:0000313" key="1">
    <source>
        <dbReference type="EMBL" id="ARM76775.1"/>
    </source>
</evidence>
<dbReference type="EMBL" id="CP020477">
    <property type="protein sequence ID" value="ARM76775.1"/>
    <property type="molecule type" value="Genomic_DNA"/>
</dbReference>
<reference evidence="1 2" key="1">
    <citation type="submission" date="2017-03" db="EMBL/GenBank/DDBJ databases">
        <title>Sulfur activation and transportation mechanism of thermophilic Archaea Acidianus manzaensis YN-25.</title>
        <authorList>
            <person name="Ma Y."/>
            <person name="Yang Y."/>
            <person name="Xia J."/>
        </authorList>
    </citation>
    <scope>NUCLEOTIDE SEQUENCE [LARGE SCALE GENOMIC DNA]</scope>
    <source>
        <strain evidence="1 2">YN-25</strain>
    </source>
</reference>
<dbReference type="OrthoDB" id="36437at2157"/>
<dbReference type="AlphaFoldDB" id="A0A1W6K2Q4"/>
<protein>
    <submittedName>
        <fullName evidence="1">Uncharacterized protein</fullName>
    </submittedName>
</protein>
<dbReference type="KEGG" id="aman:B6F84_12620"/>
<organism evidence="1 2">
    <name type="scientific">Acidianus manzaensis</name>
    <dbReference type="NCBI Taxonomy" id="282676"/>
    <lineage>
        <taxon>Archaea</taxon>
        <taxon>Thermoproteota</taxon>
        <taxon>Thermoprotei</taxon>
        <taxon>Sulfolobales</taxon>
        <taxon>Sulfolobaceae</taxon>
        <taxon>Acidianus</taxon>
    </lineage>
</organism>
<dbReference type="Proteomes" id="UP000193404">
    <property type="component" value="Chromosome"/>
</dbReference>
<name>A0A1W6K2Q4_9CREN</name>
<keyword evidence="2" id="KW-1185">Reference proteome</keyword>
<dbReference type="RefSeq" id="WP_148692571.1">
    <property type="nucleotide sequence ID" value="NZ_CP020477.1"/>
</dbReference>
<sequence>MLSDKDIVLSVVETLGKWDIMLAGIKGNELLMVIKNREKKEYPKDLEIDGKKFNINYYDSEEYFTLLKDDESIFRSYNIVYFVKVYMRKVLDTLTYLEVERLSNEFQSNNA</sequence>
<dbReference type="GeneID" id="41591782"/>
<evidence type="ECO:0000313" key="2">
    <source>
        <dbReference type="Proteomes" id="UP000193404"/>
    </source>
</evidence>
<dbReference type="STRING" id="282676.B6F84_12620"/>